<keyword evidence="2" id="KW-1185">Reference proteome</keyword>
<accession>A0A5B0V8P7</accession>
<reference evidence="1 2" key="1">
    <citation type="submission" date="2019-08" db="EMBL/GenBank/DDBJ databases">
        <title>Marinobacter ZYF650 sp. nov., a marine bacterium isolated from seawater of the Mariana trench.</title>
        <authorList>
            <person name="Ahmad W."/>
        </authorList>
    </citation>
    <scope>NUCLEOTIDE SEQUENCE [LARGE SCALE GENOMIC DNA]</scope>
    <source>
        <strain evidence="1 2">ZYF650</strain>
    </source>
</reference>
<proteinExistence type="predicted"/>
<sequence length="150" mass="16172">MLSGCAESIASPQSGLPEAEGCFINASGSETVTLEIAETQKQRSKGLMGRTGLDENAGMLFIFQEDRAPENGFWMYKTLIPLDIAYVSDAGRIENIRNMVPCASADTSKCPTYPAGVTFRYAVEMAAGYFQEHRIGVGDYLRVGAANCPS</sequence>
<comment type="caution">
    <text evidence="1">The sequence shown here is derived from an EMBL/GenBank/DDBJ whole genome shotgun (WGS) entry which is preliminary data.</text>
</comment>
<organism evidence="1 2">
    <name type="scientific">Marinobacter salinexigens</name>
    <dbReference type="NCBI Taxonomy" id="2919747"/>
    <lineage>
        <taxon>Bacteria</taxon>
        <taxon>Pseudomonadati</taxon>
        <taxon>Pseudomonadota</taxon>
        <taxon>Gammaproteobacteria</taxon>
        <taxon>Pseudomonadales</taxon>
        <taxon>Marinobacteraceae</taxon>
        <taxon>Marinobacter</taxon>
    </lineage>
</organism>
<dbReference type="AlphaFoldDB" id="A0A5B0V8P7"/>
<protein>
    <submittedName>
        <fullName evidence="1">DUF192 domain-containing protein</fullName>
    </submittedName>
</protein>
<dbReference type="Proteomes" id="UP000323161">
    <property type="component" value="Unassembled WGS sequence"/>
</dbReference>
<dbReference type="InterPro" id="IPR038695">
    <property type="entry name" value="Saro_0823-like_sf"/>
</dbReference>
<dbReference type="Gene3D" id="2.60.120.1140">
    <property type="entry name" value="Protein of unknown function DUF192"/>
    <property type="match status" value="1"/>
</dbReference>
<gene>
    <name evidence="1" type="ORF">FWJ25_17780</name>
</gene>
<evidence type="ECO:0000313" key="2">
    <source>
        <dbReference type="Proteomes" id="UP000323161"/>
    </source>
</evidence>
<dbReference type="PANTHER" id="PTHR37953">
    <property type="entry name" value="UPF0127 PROTEIN MJ1496"/>
    <property type="match status" value="1"/>
</dbReference>
<evidence type="ECO:0000313" key="1">
    <source>
        <dbReference type="EMBL" id="KAA1171056.1"/>
    </source>
</evidence>
<name>A0A5B0V8P7_9GAMM</name>
<dbReference type="PANTHER" id="PTHR37953:SF1">
    <property type="entry name" value="UPF0127 PROTEIN MJ1496"/>
    <property type="match status" value="1"/>
</dbReference>
<dbReference type="Pfam" id="PF02643">
    <property type="entry name" value="DUF192"/>
    <property type="match status" value="1"/>
</dbReference>
<dbReference type="EMBL" id="VTUU01000013">
    <property type="protein sequence ID" value="KAA1171056.1"/>
    <property type="molecule type" value="Genomic_DNA"/>
</dbReference>
<dbReference type="InterPro" id="IPR003795">
    <property type="entry name" value="DUF192"/>
</dbReference>